<feature type="transmembrane region" description="Helical" evidence="9">
    <location>
        <begin position="432"/>
        <end position="450"/>
    </location>
</feature>
<feature type="transmembrane region" description="Helical" evidence="9">
    <location>
        <begin position="204"/>
        <end position="220"/>
    </location>
</feature>
<reference evidence="10 11" key="1">
    <citation type="submission" date="2017-04" db="EMBL/GenBank/DDBJ databases">
        <authorList>
            <person name="Afonso C.L."/>
            <person name="Miller P.J."/>
            <person name="Scott M.A."/>
            <person name="Spackman E."/>
            <person name="Goraichik I."/>
            <person name="Dimitrov K.M."/>
            <person name="Suarez D.L."/>
            <person name="Swayne D.E."/>
        </authorList>
    </citation>
    <scope>NUCLEOTIDE SEQUENCE [LARGE SCALE GENOMIC DNA]</scope>
    <source>
        <strain evidence="10 11">DSM 12555</strain>
    </source>
</reference>
<comment type="subcellular location">
    <subcellularLocation>
        <location evidence="1 8">Cell membrane</location>
        <topology evidence="1 8">Multi-pass membrane protein</topology>
    </subcellularLocation>
</comment>
<proteinExistence type="inferred from homology"/>
<dbReference type="InterPro" id="IPR045018">
    <property type="entry name" value="Azg-like"/>
</dbReference>
<feature type="transmembrane region" description="Helical" evidence="9">
    <location>
        <begin position="141"/>
        <end position="158"/>
    </location>
</feature>
<keyword evidence="3 8" id="KW-0813">Transport</keyword>
<keyword evidence="7 8" id="KW-0472">Membrane</keyword>
<dbReference type="GO" id="GO:0005345">
    <property type="term" value="F:purine nucleobase transmembrane transporter activity"/>
    <property type="evidence" value="ECO:0007669"/>
    <property type="project" value="TreeGrafter"/>
</dbReference>
<evidence type="ECO:0000256" key="1">
    <source>
        <dbReference type="ARBA" id="ARBA00004651"/>
    </source>
</evidence>
<keyword evidence="6 8" id="KW-1133">Transmembrane helix</keyword>
<accession>A0A1W1X5W1</accession>
<evidence type="ECO:0000256" key="3">
    <source>
        <dbReference type="ARBA" id="ARBA00022448"/>
    </source>
</evidence>
<dbReference type="AlphaFoldDB" id="A0A1W1X5W1"/>
<protein>
    <submittedName>
        <fullName evidence="10">Putative MFS transporter, AGZA family, xanthine/uracil permease</fullName>
    </submittedName>
</protein>
<feature type="transmembrane region" description="Helical" evidence="9">
    <location>
        <begin position="110"/>
        <end position="129"/>
    </location>
</feature>
<dbReference type="PIRSF" id="PIRSF005353">
    <property type="entry name" value="PbuG"/>
    <property type="match status" value="1"/>
</dbReference>
<feature type="transmembrane region" description="Helical" evidence="9">
    <location>
        <begin position="366"/>
        <end position="387"/>
    </location>
</feature>
<evidence type="ECO:0000256" key="8">
    <source>
        <dbReference type="PIRNR" id="PIRNR005353"/>
    </source>
</evidence>
<gene>
    <name evidence="10" type="ORF">SAMN02745134_00681</name>
</gene>
<keyword evidence="11" id="KW-1185">Reference proteome</keyword>
<feature type="transmembrane region" description="Helical" evidence="9">
    <location>
        <begin position="178"/>
        <end position="197"/>
    </location>
</feature>
<dbReference type="STRING" id="1121291.SAMN02745134_00681"/>
<dbReference type="PANTHER" id="PTHR43337">
    <property type="entry name" value="XANTHINE/URACIL PERMEASE C887.17-RELATED"/>
    <property type="match status" value="1"/>
</dbReference>
<comment type="similarity">
    <text evidence="2 8">Belongs to the nucleobase:cation symporter-2 (NCS2) (TC 2.A.40) family. Azg-like subfamily.</text>
</comment>
<feature type="transmembrane region" description="Helical" evidence="9">
    <location>
        <begin position="29"/>
        <end position="47"/>
    </location>
</feature>
<dbReference type="Pfam" id="PF00860">
    <property type="entry name" value="Xan_ur_permease"/>
    <property type="match status" value="1"/>
</dbReference>
<evidence type="ECO:0000256" key="9">
    <source>
        <dbReference type="SAM" id="Phobius"/>
    </source>
</evidence>
<feature type="transmembrane region" description="Helical" evidence="9">
    <location>
        <begin position="393"/>
        <end position="420"/>
    </location>
</feature>
<feature type="transmembrane region" description="Helical" evidence="9">
    <location>
        <begin position="59"/>
        <end position="79"/>
    </location>
</feature>
<dbReference type="GO" id="GO:0005886">
    <property type="term" value="C:plasma membrane"/>
    <property type="evidence" value="ECO:0007669"/>
    <property type="project" value="UniProtKB-SubCell"/>
</dbReference>
<dbReference type="InterPro" id="IPR026033">
    <property type="entry name" value="Azg-like_bact_archaea"/>
</dbReference>
<sequence length="453" mass="47779">MNSTQNNQNSFLESYFRLSENNTTVKTEIIAGFTTFIAMSYIIFVNPSVLKITGMDPNGVFVATCIASAVGTLIMALYANLPFAQAPGMGLNAFFTYTVVLTMHYTWQEALAAVFISGVLFIIITLTSIREKIVDALPTTLKLAISAGIGLFIAIIGLKDGGVVVANPDTLVSFGKLIEPGPALTLIGLLITAILMARKVKGSILIGILVTTIIGIPMKVTQPTALSKLVSAPPSISSTFLKMNFSGLLDAKGGIGIAITSLVMVVITICLVDLFDTLGTLVGTAEKANMLDENGRVKNMSKALICDAVATTAGSIFGTSTVVTYVESTAGVAEGGRTGLTSLVTGLLFIVALFFSGLVGMVPSQATAPALIIVGVLMISSVTKINFSDFTEAFPAFLTIVMMPFTYSISNGIATGLIAYPIMKLVTGRRKEVHPLVYVLAVIFIIRFALLPQ</sequence>
<evidence type="ECO:0000256" key="5">
    <source>
        <dbReference type="ARBA" id="ARBA00022692"/>
    </source>
</evidence>
<name>A0A1W1X5W1_9CLOT</name>
<evidence type="ECO:0000313" key="11">
    <source>
        <dbReference type="Proteomes" id="UP000192468"/>
    </source>
</evidence>
<dbReference type="RefSeq" id="WP_084113853.1">
    <property type="nucleotide sequence ID" value="NZ_FWXH01000002.1"/>
</dbReference>
<feature type="transmembrane region" description="Helical" evidence="9">
    <location>
        <begin position="255"/>
        <end position="282"/>
    </location>
</feature>
<evidence type="ECO:0000256" key="4">
    <source>
        <dbReference type="ARBA" id="ARBA00022475"/>
    </source>
</evidence>
<dbReference type="Proteomes" id="UP000192468">
    <property type="component" value="Unassembled WGS sequence"/>
</dbReference>
<dbReference type="PANTHER" id="PTHR43337:SF1">
    <property type="entry name" value="XANTHINE_URACIL PERMEASE C887.17-RELATED"/>
    <property type="match status" value="1"/>
</dbReference>
<organism evidence="10 11">
    <name type="scientific">Clostridium acidisoli DSM 12555</name>
    <dbReference type="NCBI Taxonomy" id="1121291"/>
    <lineage>
        <taxon>Bacteria</taxon>
        <taxon>Bacillati</taxon>
        <taxon>Bacillota</taxon>
        <taxon>Clostridia</taxon>
        <taxon>Eubacteriales</taxon>
        <taxon>Clostridiaceae</taxon>
        <taxon>Clostridium</taxon>
    </lineage>
</organism>
<evidence type="ECO:0000256" key="7">
    <source>
        <dbReference type="ARBA" id="ARBA00023136"/>
    </source>
</evidence>
<evidence type="ECO:0000256" key="2">
    <source>
        <dbReference type="ARBA" id="ARBA00005697"/>
    </source>
</evidence>
<feature type="transmembrane region" description="Helical" evidence="9">
    <location>
        <begin position="303"/>
        <end position="326"/>
    </location>
</feature>
<evidence type="ECO:0000313" key="10">
    <source>
        <dbReference type="EMBL" id="SMC18851.1"/>
    </source>
</evidence>
<dbReference type="InterPro" id="IPR006043">
    <property type="entry name" value="NCS2"/>
</dbReference>
<keyword evidence="4 8" id="KW-1003">Cell membrane</keyword>
<feature type="transmembrane region" description="Helical" evidence="9">
    <location>
        <begin position="338"/>
        <end position="359"/>
    </location>
</feature>
<evidence type="ECO:0000256" key="6">
    <source>
        <dbReference type="ARBA" id="ARBA00022989"/>
    </source>
</evidence>
<keyword evidence="5 8" id="KW-0812">Transmembrane</keyword>
<dbReference type="EMBL" id="FWXH01000002">
    <property type="protein sequence ID" value="SMC18851.1"/>
    <property type="molecule type" value="Genomic_DNA"/>
</dbReference>
<dbReference type="OrthoDB" id="9808458at2"/>